<reference evidence="1 2" key="1">
    <citation type="submission" date="2016-10" db="EMBL/GenBank/DDBJ databases">
        <authorList>
            <person name="de Groot N.N."/>
        </authorList>
    </citation>
    <scope>NUCLEOTIDE SEQUENCE [LARGE SCALE GENOMIC DNA]</scope>
    <source>
        <strain evidence="1 2">DSM 11978</strain>
    </source>
</reference>
<accession>A0A1H7F7D3</accession>
<gene>
    <name evidence="1" type="ORF">SAMN05216439_0560</name>
</gene>
<evidence type="ECO:0000313" key="1">
    <source>
        <dbReference type="EMBL" id="SEK19880.1"/>
    </source>
</evidence>
<proteinExistence type="predicted"/>
<evidence type="ECO:0000313" key="2">
    <source>
        <dbReference type="Proteomes" id="UP000199506"/>
    </source>
</evidence>
<dbReference type="Pfam" id="PF08735">
    <property type="entry name" value="DUF1786"/>
    <property type="match status" value="1"/>
</dbReference>
<organism evidence="1 2">
    <name type="scientific">Methanobrevibacter gottschalkii</name>
    <dbReference type="NCBI Taxonomy" id="190974"/>
    <lineage>
        <taxon>Archaea</taxon>
        <taxon>Methanobacteriati</taxon>
        <taxon>Methanobacteriota</taxon>
        <taxon>Methanomada group</taxon>
        <taxon>Methanobacteria</taxon>
        <taxon>Methanobacteriales</taxon>
        <taxon>Methanobacteriaceae</taxon>
        <taxon>Methanobrevibacter</taxon>
    </lineage>
</organism>
<dbReference type="Proteomes" id="UP000199506">
    <property type="component" value="Unassembled WGS sequence"/>
</dbReference>
<dbReference type="PIRSF" id="PIRSF029129">
    <property type="entry name" value="DUF1786_pyruvate_format-lyase"/>
    <property type="match status" value="1"/>
</dbReference>
<dbReference type="AlphaFoldDB" id="A0A1H7F7D3"/>
<dbReference type="EMBL" id="FOAK01000001">
    <property type="protein sequence ID" value="SEK19880.1"/>
    <property type="molecule type" value="Genomic_DNA"/>
</dbReference>
<name>A0A1H7F7D3_9EURY</name>
<dbReference type="InterPro" id="IPR014846">
    <property type="entry name" value="DUF1786_pyruvate_format-lyase"/>
</dbReference>
<dbReference type="STRING" id="190974.SAMN05216439_0560"/>
<dbReference type="SUPFAM" id="SSF53067">
    <property type="entry name" value="Actin-like ATPase domain"/>
    <property type="match status" value="1"/>
</dbReference>
<protein>
    <submittedName>
        <fullName evidence="1">Uncharacterized protein, DUF1786 family</fullName>
    </submittedName>
</protein>
<dbReference type="InterPro" id="IPR043129">
    <property type="entry name" value="ATPase_NBD"/>
</dbReference>
<sequence length="357" mass="40444">MYTLIINNIKNNKKIMRILAIDVGTGTQDIMIYDTEKELENSIKLVLPSPHLFISQQIRDIENDIYFEGEIMGGGKIKKSIIEHIEKGYEVVMEPTCAKTIRDNLEQVKSFGIKIADESKKYRNYTKIKMGDINITKLSKLLLDYDLEFDFDKIAIAVQDHGYSENMGDRDFRFEKIREKISKPMSPLEFGFTDDLPEYYTRMNAVRRIVKHEGIDEIPLIMDTKFASIAGMCFDEVAEKLESYIVIDIGNGHTTAASIDEGKIQGVFEHHTSSLTGESLERYIKRLADGIITNEEVYNDHGHGAHVLNPISEIEKVIVSGPKRELIEKTNLDWHHAAPGGDVMMTGTVGLIKTILG</sequence>